<gene>
    <name evidence="3" type="ORF">Tci_571873</name>
</gene>
<dbReference type="AlphaFoldDB" id="A0A699IZT0"/>
<comment type="caution">
    <text evidence="3">The sequence shown here is derived from an EMBL/GenBank/DDBJ whole genome shotgun (WGS) entry which is preliminary data.</text>
</comment>
<dbReference type="InterPro" id="IPR036875">
    <property type="entry name" value="Znf_CCHC_sf"/>
</dbReference>
<evidence type="ECO:0000313" key="3">
    <source>
        <dbReference type="EMBL" id="GEZ99900.1"/>
    </source>
</evidence>
<feature type="domain" description="CCHC-type" evidence="2">
    <location>
        <begin position="105"/>
        <end position="120"/>
    </location>
</feature>
<dbReference type="GO" id="GO:0003676">
    <property type="term" value="F:nucleic acid binding"/>
    <property type="evidence" value="ECO:0007669"/>
    <property type="project" value="InterPro"/>
</dbReference>
<evidence type="ECO:0000259" key="2">
    <source>
        <dbReference type="PROSITE" id="PS50158"/>
    </source>
</evidence>
<organism evidence="3">
    <name type="scientific">Tanacetum cinerariifolium</name>
    <name type="common">Dalmatian daisy</name>
    <name type="synonym">Chrysanthemum cinerariifolium</name>
    <dbReference type="NCBI Taxonomy" id="118510"/>
    <lineage>
        <taxon>Eukaryota</taxon>
        <taxon>Viridiplantae</taxon>
        <taxon>Streptophyta</taxon>
        <taxon>Embryophyta</taxon>
        <taxon>Tracheophyta</taxon>
        <taxon>Spermatophyta</taxon>
        <taxon>Magnoliopsida</taxon>
        <taxon>eudicotyledons</taxon>
        <taxon>Gunneridae</taxon>
        <taxon>Pentapetalae</taxon>
        <taxon>asterids</taxon>
        <taxon>campanulids</taxon>
        <taxon>Asterales</taxon>
        <taxon>Asteraceae</taxon>
        <taxon>Asteroideae</taxon>
        <taxon>Anthemideae</taxon>
        <taxon>Anthemidinae</taxon>
        <taxon>Tanacetum</taxon>
    </lineage>
</organism>
<sequence>MLQGVPRIKEGWNVTQGITVDSNRQSIFKTSRESIARAYMARSNERKRYVGSLPYCNKCRLHHEGLCNIRCENYKKAGYLTRDYRVAVTSNTQGSVVGNQQGNVCYECGRQRHFRKDCPKLKSQNCGNQIRNKSGNKTSGNEVTTKAYAIGGGGTNTNSNVVTDTFLLNNCYAAILFDLGADRSFVLTTFSALLDVAPSTLNTNLMPVVLGSFDVIIGMDWLVKYYALIVCDKKVVCIPYGDKVYLAQVTSKKAEDKLEDKRLEDVPIVREFPKVFSEDMPRLPLARQVKFQIDLLPSVAPVARASYRLAPAEMQELSTRLQELWC</sequence>
<dbReference type="SMART" id="SM00343">
    <property type="entry name" value="ZnF_C2HC"/>
    <property type="match status" value="1"/>
</dbReference>
<keyword evidence="1" id="KW-0479">Metal-binding</keyword>
<accession>A0A699IZT0</accession>
<dbReference type="Pfam" id="PF08284">
    <property type="entry name" value="RVP_2"/>
    <property type="match status" value="1"/>
</dbReference>
<dbReference type="PANTHER" id="PTHR15503">
    <property type="entry name" value="LDOC1 RELATED"/>
    <property type="match status" value="1"/>
</dbReference>
<reference evidence="3" key="1">
    <citation type="journal article" date="2019" name="Sci. Rep.">
        <title>Draft genome of Tanacetum cinerariifolium, the natural source of mosquito coil.</title>
        <authorList>
            <person name="Yamashiro T."/>
            <person name="Shiraishi A."/>
            <person name="Satake H."/>
            <person name="Nakayama K."/>
        </authorList>
    </citation>
    <scope>NUCLEOTIDE SEQUENCE</scope>
</reference>
<protein>
    <recommendedName>
        <fullName evidence="2">CCHC-type domain-containing protein</fullName>
    </recommendedName>
</protein>
<keyword evidence="1" id="KW-0862">Zinc</keyword>
<dbReference type="EMBL" id="BKCJ010353571">
    <property type="protein sequence ID" value="GEZ99900.1"/>
    <property type="molecule type" value="Genomic_DNA"/>
</dbReference>
<dbReference type="Gene3D" id="4.10.60.10">
    <property type="entry name" value="Zinc finger, CCHC-type"/>
    <property type="match status" value="1"/>
</dbReference>
<dbReference type="InterPro" id="IPR001878">
    <property type="entry name" value="Znf_CCHC"/>
</dbReference>
<dbReference type="GO" id="GO:0008270">
    <property type="term" value="F:zinc ion binding"/>
    <property type="evidence" value="ECO:0007669"/>
    <property type="project" value="UniProtKB-KW"/>
</dbReference>
<dbReference type="InterPro" id="IPR032567">
    <property type="entry name" value="RTL1-rel"/>
</dbReference>
<proteinExistence type="predicted"/>
<name>A0A699IZT0_TANCI</name>
<dbReference type="PROSITE" id="PS50158">
    <property type="entry name" value="ZF_CCHC"/>
    <property type="match status" value="1"/>
</dbReference>
<keyword evidence="1" id="KW-0863">Zinc-finger</keyword>
<dbReference type="PANTHER" id="PTHR15503:SF45">
    <property type="entry name" value="RNA-DIRECTED DNA POLYMERASE HOMOLOG"/>
    <property type="match status" value="1"/>
</dbReference>
<evidence type="ECO:0000256" key="1">
    <source>
        <dbReference type="PROSITE-ProRule" id="PRU00047"/>
    </source>
</evidence>
<dbReference type="SUPFAM" id="SSF57756">
    <property type="entry name" value="Retrovirus zinc finger-like domains"/>
    <property type="match status" value="1"/>
</dbReference>